<sequence length="188" mass="20522">MTRLDLVVGPNGAGKSTFVDRVLLPALPHRAFVNADEIAKLYWPGDEVEKSRVAARLAEVLRSAFIALQEPFIAETVFSHSSKLDLIRDATAGGYRVHLHVLMLPEDDTVARVAKRVGQGGHAVPEDKIRGRYQRLWDNVADAVRLCDTADLYDNTASSPVRTARFSGGVAHGAVSWPGWVPEVLTAL</sequence>
<dbReference type="PANTHER" id="PTHR39206">
    <property type="entry name" value="SLL8004 PROTEIN"/>
    <property type="match status" value="1"/>
</dbReference>
<keyword evidence="2" id="KW-1185">Reference proteome</keyword>
<name>A0A939BV19_9ACTN</name>
<accession>A0A939BV19</accession>
<dbReference type="PANTHER" id="PTHR39206:SF1">
    <property type="entry name" value="SLL8004 PROTEIN"/>
    <property type="match status" value="1"/>
</dbReference>
<evidence type="ECO:0000313" key="2">
    <source>
        <dbReference type="Proteomes" id="UP000663791"/>
    </source>
</evidence>
<dbReference type="SUPFAM" id="SSF52540">
    <property type="entry name" value="P-loop containing nucleoside triphosphate hydrolases"/>
    <property type="match status" value="1"/>
</dbReference>
<dbReference type="Proteomes" id="UP000663791">
    <property type="component" value="Unassembled WGS sequence"/>
</dbReference>
<evidence type="ECO:0000313" key="1">
    <source>
        <dbReference type="EMBL" id="MBM9459087.1"/>
    </source>
</evidence>
<protein>
    <submittedName>
        <fullName evidence="1">AAA family ATPase</fullName>
    </submittedName>
</protein>
<organism evidence="1 2">
    <name type="scientific">Nocardioides faecalis</name>
    <dbReference type="NCBI Taxonomy" id="2803858"/>
    <lineage>
        <taxon>Bacteria</taxon>
        <taxon>Bacillati</taxon>
        <taxon>Actinomycetota</taxon>
        <taxon>Actinomycetes</taxon>
        <taxon>Propionibacteriales</taxon>
        <taxon>Nocardioidaceae</taxon>
        <taxon>Nocardioides</taxon>
    </lineage>
</organism>
<comment type="caution">
    <text evidence="1">The sequence shown here is derived from an EMBL/GenBank/DDBJ whole genome shotgun (WGS) entry which is preliminary data.</text>
</comment>
<dbReference type="Pfam" id="PF13671">
    <property type="entry name" value="AAA_33"/>
    <property type="match status" value="1"/>
</dbReference>
<reference evidence="1" key="1">
    <citation type="submission" date="2021-01" db="EMBL/GenBank/DDBJ databases">
        <title>Novel species in genus Nocardioides.</title>
        <authorList>
            <person name="Zhang G."/>
        </authorList>
    </citation>
    <scope>NUCLEOTIDE SEQUENCE</scope>
    <source>
        <strain evidence="1">Zg-536</strain>
    </source>
</reference>
<dbReference type="Gene3D" id="3.40.50.300">
    <property type="entry name" value="P-loop containing nucleotide triphosphate hydrolases"/>
    <property type="match status" value="1"/>
</dbReference>
<dbReference type="EMBL" id="JAERTX010000003">
    <property type="protein sequence ID" value="MBM9459087.1"/>
    <property type="molecule type" value="Genomic_DNA"/>
</dbReference>
<dbReference type="AlphaFoldDB" id="A0A939BV19"/>
<gene>
    <name evidence="1" type="ORF">JK386_04175</name>
</gene>
<dbReference type="InterPro" id="IPR027417">
    <property type="entry name" value="P-loop_NTPase"/>
</dbReference>
<dbReference type="RefSeq" id="WP_205290379.1">
    <property type="nucleotide sequence ID" value="NZ_CP074406.1"/>
</dbReference>
<proteinExistence type="predicted"/>